<dbReference type="InterPro" id="IPR036915">
    <property type="entry name" value="Cyclin-like_sf"/>
</dbReference>
<dbReference type="RefSeq" id="XP_040880527.1">
    <property type="nucleotide sequence ID" value="XM_041021320.1"/>
</dbReference>
<dbReference type="GeneID" id="63914693"/>
<dbReference type="SUPFAM" id="SSF47954">
    <property type="entry name" value="Cyclin-like"/>
    <property type="match status" value="1"/>
</dbReference>
<dbReference type="EMBL" id="KL584831">
    <property type="protein sequence ID" value="KEQ63504.1"/>
    <property type="molecule type" value="Genomic_DNA"/>
</dbReference>
<name>A0A074VW70_AURM1</name>
<protein>
    <recommendedName>
        <fullName evidence="3">Cyclin N-terminal domain-containing protein</fullName>
    </recommendedName>
</protein>
<evidence type="ECO:0008006" key="3">
    <source>
        <dbReference type="Google" id="ProtNLM"/>
    </source>
</evidence>
<sequence length="282" mass="30533">MSTLSSPALSFCDSLSSPDLDAYLDSLSPLSQLPSPTMKEAWWREETLHRRHDSLTSDISASVTTAAKVLCNITSCDSCSSIKPLQTKVAQFLSNSRVPMETVALTYNILSQPAVAAMHCWHGNPTAFAKIMQIHGPESDGCCQRALVVLSALNVAVSFTEDHPRNLFHWSRQVSGGIFSTEQISNLNRILLAKLDWSIHPLATPKAIEAALATLSGPGVVAHDKDPVCTPFIVGEEEEDALRLILGPQTVIQHGLATPDPSPECIHRDDSSVTQYLPLTPA</sequence>
<gene>
    <name evidence="1" type="ORF">M437DRAFT_46779</name>
</gene>
<keyword evidence="2" id="KW-1185">Reference proteome</keyword>
<proteinExistence type="predicted"/>
<evidence type="ECO:0000313" key="1">
    <source>
        <dbReference type="EMBL" id="KEQ63504.1"/>
    </source>
</evidence>
<dbReference type="AlphaFoldDB" id="A0A074VW70"/>
<dbReference type="Proteomes" id="UP000030672">
    <property type="component" value="Unassembled WGS sequence"/>
</dbReference>
<evidence type="ECO:0000313" key="2">
    <source>
        <dbReference type="Proteomes" id="UP000030672"/>
    </source>
</evidence>
<dbReference type="HOGENOM" id="CLU_986891_0_0_1"/>
<reference evidence="1 2" key="1">
    <citation type="journal article" date="2014" name="BMC Genomics">
        <title>Genome sequencing of four Aureobasidium pullulans varieties: biotechnological potential, stress tolerance, and description of new species.</title>
        <authorList>
            <person name="Gostin Ar C."/>
            <person name="Ohm R.A."/>
            <person name="Kogej T."/>
            <person name="Sonjak S."/>
            <person name="Turk M."/>
            <person name="Zajc J."/>
            <person name="Zalar P."/>
            <person name="Grube M."/>
            <person name="Sun H."/>
            <person name="Han J."/>
            <person name="Sharma A."/>
            <person name="Chiniquy J."/>
            <person name="Ngan C.Y."/>
            <person name="Lipzen A."/>
            <person name="Barry K."/>
            <person name="Grigoriev I.V."/>
            <person name="Gunde-Cimerman N."/>
        </authorList>
    </citation>
    <scope>NUCLEOTIDE SEQUENCE [LARGE SCALE GENOMIC DNA]</scope>
    <source>
        <strain evidence="1 2">CBS 110374</strain>
    </source>
</reference>
<organism evidence="1 2">
    <name type="scientific">Aureobasidium melanogenum (strain CBS 110374)</name>
    <name type="common">Aureobasidium pullulans var. melanogenum</name>
    <dbReference type="NCBI Taxonomy" id="1043003"/>
    <lineage>
        <taxon>Eukaryota</taxon>
        <taxon>Fungi</taxon>
        <taxon>Dikarya</taxon>
        <taxon>Ascomycota</taxon>
        <taxon>Pezizomycotina</taxon>
        <taxon>Dothideomycetes</taxon>
        <taxon>Dothideomycetidae</taxon>
        <taxon>Dothideales</taxon>
        <taxon>Saccotheciaceae</taxon>
        <taxon>Aureobasidium</taxon>
    </lineage>
</organism>
<accession>A0A074VW70</accession>